<comment type="caution">
    <text evidence="4">The sequence shown here is derived from an EMBL/GenBank/DDBJ whole genome shotgun (WGS) entry which is preliminary data.</text>
</comment>
<dbReference type="SUPFAM" id="SSF51735">
    <property type="entry name" value="NAD(P)-binding Rossmann-fold domains"/>
    <property type="match status" value="1"/>
</dbReference>
<feature type="domain" description="NAD-dependent epimerase/dehydratase" evidence="3">
    <location>
        <begin position="4"/>
        <end position="258"/>
    </location>
</feature>
<dbReference type="GO" id="GO:0016491">
    <property type="term" value="F:oxidoreductase activity"/>
    <property type="evidence" value="ECO:0007669"/>
    <property type="project" value="UniProtKB-KW"/>
</dbReference>
<dbReference type="AlphaFoldDB" id="A0AAD4KIK1"/>
<dbReference type="PANTHER" id="PTHR28058:SF1">
    <property type="entry name" value="SMALL RIBOSOMAL SUBUNIT PROTEIN BS1M"/>
    <property type="match status" value="1"/>
</dbReference>
<gene>
    <name evidence="4" type="ORF">BGW36DRAFT_327418</name>
</gene>
<comment type="similarity">
    <text evidence="2">Belongs to the NAD(P)-dependent epimerase/dehydratase family. Dihydroflavonol-4-reductase subfamily.</text>
</comment>
<dbReference type="GO" id="GO:0070124">
    <property type="term" value="P:mitochondrial translational initiation"/>
    <property type="evidence" value="ECO:0007669"/>
    <property type="project" value="TreeGrafter"/>
</dbReference>
<organism evidence="4 5">
    <name type="scientific">Talaromyces proteolyticus</name>
    <dbReference type="NCBI Taxonomy" id="1131652"/>
    <lineage>
        <taxon>Eukaryota</taxon>
        <taxon>Fungi</taxon>
        <taxon>Dikarya</taxon>
        <taxon>Ascomycota</taxon>
        <taxon>Pezizomycotina</taxon>
        <taxon>Eurotiomycetes</taxon>
        <taxon>Eurotiomycetidae</taxon>
        <taxon>Eurotiales</taxon>
        <taxon>Trichocomaceae</taxon>
        <taxon>Talaromyces</taxon>
        <taxon>Talaromyces sect. Bacilispori</taxon>
    </lineage>
</organism>
<evidence type="ECO:0000313" key="5">
    <source>
        <dbReference type="Proteomes" id="UP001201262"/>
    </source>
</evidence>
<proteinExistence type="inferred from homology"/>
<dbReference type="Pfam" id="PF01370">
    <property type="entry name" value="Epimerase"/>
    <property type="match status" value="1"/>
</dbReference>
<keyword evidence="5" id="KW-1185">Reference proteome</keyword>
<dbReference type="Pfam" id="PF11709">
    <property type="entry name" value="Mit_ribos_Mrp51"/>
    <property type="match status" value="1"/>
</dbReference>
<reference evidence="4" key="1">
    <citation type="submission" date="2021-12" db="EMBL/GenBank/DDBJ databases">
        <title>Convergent genome expansion in fungi linked to evolution of root-endophyte symbiosis.</title>
        <authorList>
            <consortium name="DOE Joint Genome Institute"/>
            <person name="Ke Y.-H."/>
            <person name="Bonito G."/>
            <person name="Liao H.-L."/>
            <person name="Looney B."/>
            <person name="Rojas-Flechas A."/>
            <person name="Nash J."/>
            <person name="Hameed K."/>
            <person name="Schadt C."/>
            <person name="Martin F."/>
            <person name="Crous P.W."/>
            <person name="Miettinen O."/>
            <person name="Magnuson J.K."/>
            <person name="Labbe J."/>
            <person name="Jacobson D."/>
            <person name="Doktycz M.J."/>
            <person name="Veneault-Fourrey C."/>
            <person name="Kuo A."/>
            <person name="Mondo S."/>
            <person name="Calhoun S."/>
            <person name="Riley R."/>
            <person name="Ohm R."/>
            <person name="LaButti K."/>
            <person name="Andreopoulos B."/>
            <person name="Pangilinan J."/>
            <person name="Nolan M."/>
            <person name="Tritt A."/>
            <person name="Clum A."/>
            <person name="Lipzen A."/>
            <person name="Daum C."/>
            <person name="Barry K."/>
            <person name="Grigoriev I.V."/>
            <person name="Vilgalys R."/>
        </authorList>
    </citation>
    <scope>NUCLEOTIDE SEQUENCE</scope>
    <source>
        <strain evidence="4">PMI_201</strain>
    </source>
</reference>
<keyword evidence="4" id="KW-0689">Ribosomal protein</keyword>
<evidence type="ECO:0000313" key="4">
    <source>
        <dbReference type="EMBL" id="KAH8691188.1"/>
    </source>
</evidence>
<name>A0AAD4KIK1_9EURO</name>
<accession>A0AAD4KIK1</accession>
<dbReference type="EMBL" id="JAJTJA010000012">
    <property type="protein sequence ID" value="KAH8691188.1"/>
    <property type="molecule type" value="Genomic_DNA"/>
</dbReference>
<dbReference type="PANTHER" id="PTHR28058">
    <property type="entry name" value="37S RIBOSOMAL PROTEIN MRP51, MITOCHONDRIAL"/>
    <property type="match status" value="1"/>
</dbReference>
<sequence length="794" mass="87701">MAKVLLTGGSGFIAAHVLDILLEHGFQVVTTVRSQEKGQRILEAHPGVPKEKLSFVIVEDVAKEGAFDEAVKSDPPFDYVIHTASPFHHKFTDPVTEILDPAIKGTTGILKAIKTSAPTVKRVVITSSFAALVNNKQHPKLYDESVWNPVTWEEASTERASTYRGSKTLAEKSAWEFVEKEKPNFDVATINPPLVYGPVVHYLNSLSSLNTSNERINDFIQGKAKDGLPPSGMYLWVDVRDVALAHVKAIEVAEAGGKRFFTVAGFFSNKAIVDAIRETHPEYAAKLPENGVDDIPADIYQIDNSRVRSVLGIQFRSLKESVGDTHLGRRTTVLEHHNFSAMATHRLSPTANLLRNSRLFALPPVLNPPPKAITSKTVVESNSSTLSHPIRAAIETPPSALARGEWGLKRPLPAKSTTERSSKPVIRVNALDTFEHVTDFDSAGDHTMTLLKFQELNLPISLPSASKAKIRDNGIGHESPFESRYDNVSESKGVQGSGAKLYRHSGPWLGGQTEIQFQNFLQQIQRQKPELLKKLRENYVERLRIERRTKAQNNGELDSAQFNESVEVTDEEFQLWLKKFRTNKKLAGAELTRLLDLHSLTPAPLMGESDYYEANAKRLASSQYVSSGPPRTHPSAGLAYTRSGAILHNHPSFGPQIAMRPVEARCLVPKTKKRKSKRRAVMGVAGITYEDAADELDDSIRGLEYLDPSIPGGGRVFVSPRYASVYPQGTIDLEASRAGKDVLAPYGLANYEPPRTTNIAQVARTAQREVPRLDRSGPRTGTMDGIAELFKERL</sequence>
<dbReference type="GO" id="GO:0003735">
    <property type="term" value="F:structural constituent of ribosome"/>
    <property type="evidence" value="ECO:0007669"/>
    <property type="project" value="TreeGrafter"/>
</dbReference>
<dbReference type="RefSeq" id="XP_046067280.1">
    <property type="nucleotide sequence ID" value="XM_046212754.1"/>
</dbReference>
<dbReference type="InterPro" id="IPR016712">
    <property type="entry name" value="Rbsml_bS1m-like"/>
</dbReference>
<keyword evidence="1" id="KW-0560">Oxidoreductase</keyword>
<dbReference type="InterPro" id="IPR001509">
    <property type="entry name" value="Epimerase_deHydtase"/>
</dbReference>
<protein>
    <submittedName>
        <fullName evidence="4">Mitochondrial ribosomal protein subunit-domain-containing protein</fullName>
    </submittedName>
</protein>
<dbReference type="Proteomes" id="UP001201262">
    <property type="component" value="Unassembled WGS sequence"/>
</dbReference>
<dbReference type="CDD" id="cd05227">
    <property type="entry name" value="AR_SDR_e"/>
    <property type="match status" value="1"/>
</dbReference>
<dbReference type="GO" id="GO:0005763">
    <property type="term" value="C:mitochondrial small ribosomal subunit"/>
    <property type="evidence" value="ECO:0007669"/>
    <property type="project" value="TreeGrafter"/>
</dbReference>
<dbReference type="InterPro" id="IPR036291">
    <property type="entry name" value="NAD(P)-bd_dom_sf"/>
</dbReference>
<dbReference type="GeneID" id="70243041"/>
<dbReference type="FunFam" id="3.40.50.720:FF:000191">
    <property type="entry name" value="Methylglyoxal reductase (NADPH-dependent)"/>
    <property type="match status" value="1"/>
</dbReference>
<evidence type="ECO:0000256" key="1">
    <source>
        <dbReference type="ARBA" id="ARBA00023002"/>
    </source>
</evidence>
<evidence type="ECO:0000256" key="2">
    <source>
        <dbReference type="ARBA" id="ARBA00023445"/>
    </source>
</evidence>
<evidence type="ECO:0000259" key="3">
    <source>
        <dbReference type="Pfam" id="PF01370"/>
    </source>
</evidence>
<keyword evidence="4" id="KW-0687">Ribonucleoprotein</keyword>
<dbReference type="Gene3D" id="3.40.50.720">
    <property type="entry name" value="NAD(P)-binding Rossmann-like Domain"/>
    <property type="match status" value="1"/>
</dbReference>